<dbReference type="InterPro" id="IPR019819">
    <property type="entry name" value="Carboxylesterase_B_CS"/>
</dbReference>
<dbReference type="Pfam" id="PF00135">
    <property type="entry name" value="COesterase"/>
    <property type="match status" value="1"/>
</dbReference>
<reference evidence="5" key="1">
    <citation type="thesis" date="2020" institute="ProQuest LLC" country="789 East Eisenhower Parkway, Ann Arbor, MI, USA">
        <title>Comparative Genomics and Chromosome Evolution.</title>
        <authorList>
            <person name="Mudd A.B."/>
        </authorList>
    </citation>
    <scope>NUCLEOTIDE SEQUENCE</scope>
    <source>
        <strain evidence="5">HN-11 Male</strain>
        <tissue evidence="5">Kidney and liver</tissue>
    </source>
</reference>
<evidence type="ECO:0000256" key="3">
    <source>
        <dbReference type="RuleBase" id="RU361235"/>
    </source>
</evidence>
<gene>
    <name evidence="5" type="ORF">GDO78_020223</name>
</gene>
<dbReference type="InterPro" id="IPR002018">
    <property type="entry name" value="CarbesteraseB"/>
</dbReference>
<evidence type="ECO:0000256" key="1">
    <source>
        <dbReference type="ARBA" id="ARBA00005964"/>
    </source>
</evidence>
<protein>
    <recommendedName>
        <fullName evidence="3">Carboxylic ester hydrolase</fullName>
        <ecNumber evidence="3">3.1.1.-</ecNumber>
    </recommendedName>
</protein>
<dbReference type="Proteomes" id="UP000770717">
    <property type="component" value="Unassembled WGS sequence"/>
</dbReference>
<dbReference type="InterPro" id="IPR050309">
    <property type="entry name" value="Type-B_Carboxylest/Lipase"/>
</dbReference>
<evidence type="ECO:0000256" key="2">
    <source>
        <dbReference type="ARBA" id="ARBA00022801"/>
    </source>
</evidence>
<dbReference type="PROSITE" id="PS00941">
    <property type="entry name" value="CARBOXYLESTERASE_B_2"/>
    <property type="match status" value="1"/>
</dbReference>
<sequence length="471" mass="52110">MCLQEDLTSRMIKGHYQSSFKLPRSSEDCLYLNVFTPANRNPKSKLPVMTFIHGGGLVIWSASLFDGSALSALEDVVVVSIQYRLGVLGFFSTTDNQLRGNYGFKDQIAALQWIQENIAAFGGDPSSVTIFGESAGAISVSALVLSPLAKGLFHRAIAESGAMTMPDFVASKSEDLLYRQNIVVKVSGCDLASIADCLKKKSEEELMVIAKRMGMMPLPARVDGVFLPKPVEEMLADKEINKVPFIIGMNTQEFGWVLPLLFNITGISEGMTREAAALILRNLPLMGPKPKAIPFILDEYLGDIDDPLEIRDRFLDLCADTMFGIPALRLAKGHRDAGLPVYFYEYQHPPSLLAHVRPDYVKADHGDELFFVFGGPFLRDGVLFAGPATDAEKALSRNMMRYWANFARTGDPNSPGLTTWPPYGAEEHYLGINLKLKASSKLKEEKFKFWTEILPEKVRSLAEDGSDHTEL</sequence>
<name>A0A8J6B549_ELECQ</name>
<dbReference type="EC" id="3.1.1.-" evidence="3"/>
<keyword evidence="6" id="KW-1185">Reference proteome</keyword>
<dbReference type="InterPro" id="IPR029058">
    <property type="entry name" value="AB_hydrolase_fold"/>
</dbReference>
<dbReference type="SUPFAM" id="SSF53474">
    <property type="entry name" value="alpha/beta-Hydrolases"/>
    <property type="match status" value="1"/>
</dbReference>
<proteinExistence type="inferred from homology"/>
<comment type="caution">
    <text evidence="5">The sequence shown here is derived from an EMBL/GenBank/DDBJ whole genome shotgun (WGS) entry which is preliminary data.</text>
</comment>
<comment type="similarity">
    <text evidence="1 3">Belongs to the type-B carboxylesterase/lipase family.</text>
</comment>
<dbReference type="OrthoDB" id="3200163at2759"/>
<dbReference type="PROSITE" id="PS00122">
    <property type="entry name" value="CARBOXYLESTERASE_B_1"/>
    <property type="match status" value="1"/>
</dbReference>
<keyword evidence="2 3" id="KW-0378">Hydrolase</keyword>
<dbReference type="CDD" id="cd00312">
    <property type="entry name" value="Esterase_lipase"/>
    <property type="match status" value="1"/>
</dbReference>
<evidence type="ECO:0000313" key="6">
    <source>
        <dbReference type="Proteomes" id="UP000770717"/>
    </source>
</evidence>
<dbReference type="GO" id="GO:0016787">
    <property type="term" value="F:hydrolase activity"/>
    <property type="evidence" value="ECO:0007669"/>
    <property type="project" value="UniProtKB-KW"/>
</dbReference>
<organism evidence="5 6">
    <name type="scientific">Eleutherodactylus coqui</name>
    <name type="common">Puerto Rican coqui</name>
    <dbReference type="NCBI Taxonomy" id="57060"/>
    <lineage>
        <taxon>Eukaryota</taxon>
        <taxon>Metazoa</taxon>
        <taxon>Chordata</taxon>
        <taxon>Craniata</taxon>
        <taxon>Vertebrata</taxon>
        <taxon>Euteleostomi</taxon>
        <taxon>Amphibia</taxon>
        <taxon>Batrachia</taxon>
        <taxon>Anura</taxon>
        <taxon>Neobatrachia</taxon>
        <taxon>Hyloidea</taxon>
        <taxon>Eleutherodactylidae</taxon>
        <taxon>Eleutherodactylinae</taxon>
        <taxon>Eleutherodactylus</taxon>
        <taxon>Eleutherodactylus</taxon>
    </lineage>
</organism>
<feature type="domain" description="Carboxylesterase type B" evidence="4">
    <location>
        <begin position="2"/>
        <end position="450"/>
    </location>
</feature>
<dbReference type="AlphaFoldDB" id="A0A8J6B549"/>
<dbReference type="EMBL" id="WNTK01004767">
    <property type="protein sequence ID" value="KAG9464267.1"/>
    <property type="molecule type" value="Genomic_DNA"/>
</dbReference>
<evidence type="ECO:0000259" key="4">
    <source>
        <dbReference type="Pfam" id="PF00135"/>
    </source>
</evidence>
<dbReference type="InterPro" id="IPR019826">
    <property type="entry name" value="Carboxylesterase_B_AS"/>
</dbReference>
<dbReference type="Gene3D" id="3.40.50.1820">
    <property type="entry name" value="alpha/beta hydrolase"/>
    <property type="match status" value="1"/>
</dbReference>
<evidence type="ECO:0000313" key="5">
    <source>
        <dbReference type="EMBL" id="KAG9464267.1"/>
    </source>
</evidence>
<accession>A0A8J6B549</accession>
<dbReference type="PANTHER" id="PTHR11559">
    <property type="entry name" value="CARBOXYLESTERASE"/>
    <property type="match status" value="1"/>
</dbReference>